<dbReference type="AlphaFoldDB" id="A0A545TZK7"/>
<dbReference type="OrthoDB" id="8593301at2"/>
<dbReference type="RefSeq" id="WP_142903666.1">
    <property type="nucleotide sequence ID" value="NZ_ML660090.1"/>
</dbReference>
<keyword evidence="2" id="KW-1185">Reference proteome</keyword>
<dbReference type="Proteomes" id="UP000319732">
    <property type="component" value="Unassembled WGS sequence"/>
</dbReference>
<organism evidence="1 2">
    <name type="scientific">Exilibacterium tricleocarpae</name>
    <dbReference type="NCBI Taxonomy" id="2591008"/>
    <lineage>
        <taxon>Bacteria</taxon>
        <taxon>Pseudomonadati</taxon>
        <taxon>Pseudomonadota</taxon>
        <taxon>Gammaproteobacteria</taxon>
        <taxon>Cellvibrionales</taxon>
        <taxon>Cellvibrionaceae</taxon>
        <taxon>Exilibacterium</taxon>
    </lineage>
</organism>
<evidence type="ECO:0000313" key="1">
    <source>
        <dbReference type="EMBL" id="TQV82650.1"/>
    </source>
</evidence>
<reference evidence="1 2" key="1">
    <citation type="submission" date="2019-06" db="EMBL/GenBank/DDBJ databases">
        <title>Whole genome sequence for Cellvibrionaceae sp. R142.</title>
        <authorList>
            <person name="Wang G."/>
        </authorList>
    </citation>
    <scope>NUCLEOTIDE SEQUENCE [LARGE SCALE GENOMIC DNA]</scope>
    <source>
        <strain evidence="1 2">R142</strain>
    </source>
</reference>
<sequence>MNGNVSVDVDEVKRVYDLIERVHSFFHQPMNFPNVDEFAENNYKEISEIYYNVIWNWLPEDMKESIKNE</sequence>
<evidence type="ECO:0000313" key="2">
    <source>
        <dbReference type="Proteomes" id="UP000319732"/>
    </source>
</evidence>
<gene>
    <name evidence="1" type="ORF">FKG94_07945</name>
</gene>
<accession>A0A545TZK7</accession>
<name>A0A545TZK7_9GAMM</name>
<comment type="caution">
    <text evidence="1">The sequence shown here is derived from an EMBL/GenBank/DDBJ whole genome shotgun (WGS) entry which is preliminary data.</text>
</comment>
<protein>
    <submittedName>
        <fullName evidence="1">Uncharacterized protein</fullName>
    </submittedName>
</protein>
<proteinExistence type="predicted"/>
<dbReference type="EMBL" id="VHSG01000007">
    <property type="protein sequence ID" value="TQV82650.1"/>
    <property type="molecule type" value="Genomic_DNA"/>
</dbReference>